<organism evidence="7 8">
    <name type="scientific">Cadophora malorum</name>
    <dbReference type="NCBI Taxonomy" id="108018"/>
    <lineage>
        <taxon>Eukaryota</taxon>
        <taxon>Fungi</taxon>
        <taxon>Dikarya</taxon>
        <taxon>Ascomycota</taxon>
        <taxon>Pezizomycotina</taxon>
        <taxon>Leotiomycetes</taxon>
        <taxon>Helotiales</taxon>
        <taxon>Ploettnerulaceae</taxon>
        <taxon>Cadophora</taxon>
    </lineage>
</organism>
<evidence type="ECO:0000256" key="3">
    <source>
        <dbReference type="ARBA" id="ARBA00022989"/>
    </source>
</evidence>
<dbReference type="AlphaFoldDB" id="A0A8H7W524"/>
<dbReference type="Pfam" id="PF01544">
    <property type="entry name" value="CorA"/>
    <property type="match status" value="1"/>
</dbReference>
<reference evidence="7" key="1">
    <citation type="submission" date="2021-02" db="EMBL/GenBank/DDBJ databases">
        <title>Genome sequence Cadophora malorum strain M34.</title>
        <authorList>
            <person name="Stefanovic E."/>
            <person name="Vu D."/>
            <person name="Scully C."/>
            <person name="Dijksterhuis J."/>
            <person name="Roader J."/>
            <person name="Houbraken J."/>
        </authorList>
    </citation>
    <scope>NUCLEOTIDE SEQUENCE</scope>
    <source>
        <strain evidence="7">M34</strain>
    </source>
</reference>
<name>A0A8H7W524_9HELO</name>
<evidence type="ECO:0000256" key="6">
    <source>
        <dbReference type="SAM" id="Phobius"/>
    </source>
</evidence>
<dbReference type="GO" id="GO:0016020">
    <property type="term" value="C:membrane"/>
    <property type="evidence" value="ECO:0007669"/>
    <property type="project" value="UniProtKB-SubCell"/>
</dbReference>
<keyword evidence="2 6" id="KW-0812">Transmembrane</keyword>
<dbReference type="InterPro" id="IPR002523">
    <property type="entry name" value="MgTranspt_CorA/ZnTranspt_ZntB"/>
</dbReference>
<comment type="subcellular location">
    <subcellularLocation>
        <location evidence="1">Membrane</location>
        <topology evidence="1">Multi-pass membrane protein</topology>
    </subcellularLocation>
</comment>
<evidence type="ECO:0000313" key="8">
    <source>
        <dbReference type="Proteomes" id="UP000664132"/>
    </source>
</evidence>
<dbReference type="InterPro" id="IPR045863">
    <property type="entry name" value="CorA_TM1_TM2"/>
</dbReference>
<sequence>MASPQDPSHHSPLPENESSREKDHQAPSRSHTIDVVEHRVNSGLESVKRNFPPRARKLNLPLESWAAPRDPYHEYIRTLVTAGWTNLRDLDKYLCNRTVQRGLVVSVLDISTGSTDAKRWPDIHDELDLKAFLLTDNRNGASVRIYAVEYDGMPSSALIETFGGALKLDPRFFQWSTKSNSHVFTPSQRHRAPYLTLDFGVLDESTSNSTDAERFRVLVYIQPEENGTNWTGIIFFSSSTKINLSPRILTDPPPFGSQLPPSASLDPRTFRELYLKSFRSIDVSQVPVSPFYAVSSLFRLNCYCWNDIITAIRMEDQRVQGISDTSVGHTEEIKKSLSIVQRGGSYGWPGREESITKQTQADLEEDFKHLVEQTDLLWQIRKKMAAIQTRNSETRWNSLTNAITYIFAPVSIMTGIYGMNVSQISGDPSNPNIWQFFVAIAVFNVVVVMAISTSVWVQIRVKHGRKAGLKEILGYSVGKVGSK</sequence>
<evidence type="ECO:0000256" key="4">
    <source>
        <dbReference type="ARBA" id="ARBA00023136"/>
    </source>
</evidence>
<comment type="caution">
    <text evidence="7">The sequence shown here is derived from an EMBL/GenBank/DDBJ whole genome shotgun (WGS) entry which is preliminary data.</text>
</comment>
<feature type="region of interest" description="Disordered" evidence="5">
    <location>
        <begin position="1"/>
        <end position="35"/>
    </location>
</feature>
<evidence type="ECO:0000256" key="5">
    <source>
        <dbReference type="SAM" id="MobiDB-lite"/>
    </source>
</evidence>
<dbReference type="OrthoDB" id="5286874at2759"/>
<keyword evidence="8" id="KW-1185">Reference proteome</keyword>
<accession>A0A8H7W524</accession>
<dbReference type="Gene3D" id="1.20.58.340">
    <property type="entry name" value="Magnesium transport protein CorA, transmembrane region"/>
    <property type="match status" value="1"/>
</dbReference>
<dbReference type="EMBL" id="JAFJYH010000366">
    <property type="protein sequence ID" value="KAG4412603.1"/>
    <property type="molecule type" value="Genomic_DNA"/>
</dbReference>
<protein>
    <submittedName>
        <fullName evidence="7">Uncharacterized protein</fullName>
    </submittedName>
</protein>
<keyword evidence="3 6" id="KW-1133">Transmembrane helix</keyword>
<keyword evidence="4 6" id="KW-0472">Membrane</keyword>
<evidence type="ECO:0000256" key="2">
    <source>
        <dbReference type="ARBA" id="ARBA00022692"/>
    </source>
</evidence>
<feature type="compositionally biased region" description="Basic and acidic residues" evidence="5">
    <location>
        <begin position="17"/>
        <end position="35"/>
    </location>
</feature>
<feature type="transmembrane region" description="Helical" evidence="6">
    <location>
        <begin position="433"/>
        <end position="457"/>
    </location>
</feature>
<dbReference type="GO" id="GO:0046873">
    <property type="term" value="F:metal ion transmembrane transporter activity"/>
    <property type="evidence" value="ECO:0007669"/>
    <property type="project" value="InterPro"/>
</dbReference>
<proteinExistence type="predicted"/>
<dbReference type="SUPFAM" id="SSF144083">
    <property type="entry name" value="Magnesium transport protein CorA, transmembrane region"/>
    <property type="match status" value="1"/>
</dbReference>
<evidence type="ECO:0000256" key="1">
    <source>
        <dbReference type="ARBA" id="ARBA00004141"/>
    </source>
</evidence>
<gene>
    <name evidence="7" type="ORF">IFR04_014261</name>
</gene>
<evidence type="ECO:0000313" key="7">
    <source>
        <dbReference type="EMBL" id="KAG4412603.1"/>
    </source>
</evidence>
<dbReference type="Proteomes" id="UP000664132">
    <property type="component" value="Unassembled WGS sequence"/>
</dbReference>
<feature type="transmembrane region" description="Helical" evidence="6">
    <location>
        <begin position="402"/>
        <end position="421"/>
    </location>
</feature>